<dbReference type="GO" id="GO:0048280">
    <property type="term" value="P:vesicle fusion with Golgi apparatus"/>
    <property type="evidence" value="ECO:0007669"/>
    <property type="project" value="TreeGrafter"/>
</dbReference>
<dbReference type="GO" id="GO:0000139">
    <property type="term" value="C:Golgi membrane"/>
    <property type="evidence" value="ECO:0007669"/>
    <property type="project" value="UniProtKB-SubCell"/>
</dbReference>
<evidence type="ECO:0000259" key="7">
    <source>
        <dbReference type="Pfam" id="PF04893"/>
    </source>
</evidence>
<feature type="transmembrane region" description="Helical" evidence="6">
    <location>
        <begin position="235"/>
        <end position="257"/>
    </location>
</feature>
<dbReference type="STRING" id="983506.L8X101"/>
<dbReference type="PANTHER" id="PTHR21236:SF2">
    <property type="entry name" value="PROTEIN YIPF"/>
    <property type="match status" value="1"/>
</dbReference>
<evidence type="ECO:0000256" key="5">
    <source>
        <dbReference type="ARBA" id="ARBA00023136"/>
    </source>
</evidence>
<dbReference type="Pfam" id="PF04893">
    <property type="entry name" value="Yip1"/>
    <property type="match status" value="1"/>
</dbReference>
<dbReference type="OrthoDB" id="440385at2759"/>
<dbReference type="Proteomes" id="UP000011668">
    <property type="component" value="Unassembled WGS sequence"/>
</dbReference>
<dbReference type="GO" id="GO:0005802">
    <property type="term" value="C:trans-Golgi network"/>
    <property type="evidence" value="ECO:0007669"/>
    <property type="project" value="TreeGrafter"/>
</dbReference>
<evidence type="ECO:0000256" key="2">
    <source>
        <dbReference type="ARBA" id="ARBA00010596"/>
    </source>
</evidence>
<organism evidence="8 9">
    <name type="scientific">Thanatephorus cucumeris (strain AG1-IA)</name>
    <name type="common">Rice sheath blight fungus</name>
    <name type="synonym">Rhizoctonia solani</name>
    <dbReference type="NCBI Taxonomy" id="983506"/>
    <lineage>
        <taxon>Eukaryota</taxon>
        <taxon>Fungi</taxon>
        <taxon>Dikarya</taxon>
        <taxon>Basidiomycota</taxon>
        <taxon>Agaricomycotina</taxon>
        <taxon>Agaricomycetes</taxon>
        <taxon>Cantharellales</taxon>
        <taxon>Ceratobasidiaceae</taxon>
        <taxon>Rhizoctonia</taxon>
        <taxon>Rhizoctonia solani AG-1</taxon>
    </lineage>
</organism>
<sequence length="263" mass="27312">MALFDQQTQYAGGYYAQQPDLQFYSGSPGVDPSAAFYPGARPSLEGNVVAGVGPGSGAPNFGGSIQPAGGWLSAFGTGGFEGEPPLLEGMTALGVNMSHIRTKSLAVINPLSRVDEHIMDDADLAGPLIILLCLATCLLMSGRPQFGYIYGVAVFGAGSLYTLLNLMSESGIDAYRVASVLGYCLLPMVGVGALSVCIVLDGSIGYILSILSVIWCTYAASGIFVAVLRMSDQRLLVAYPVGLFYGCFALFSVFNVAGGGGKK</sequence>
<name>L8X101_THACA</name>
<evidence type="ECO:0000256" key="6">
    <source>
        <dbReference type="RuleBase" id="RU361264"/>
    </source>
</evidence>
<dbReference type="EMBL" id="AFRT01000766">
    <property type="protein sequence ID" value="ELU42708.1"/>
    <property type="molecule type" value="Genomic_DNA"/>
</dbReference>
<dbReference type="AlphaFoldDB" id="L8X101"/>
<feature type="domain" description="Yip1" evidence="7">
    <location>
        <begin position="108"/>
        <end position="250"/>
    </location>
</feature>
<evidence type="ECO:0000256" key="4">
    <source>
        <dbReference type="ARBA" id="ARBA00022989"/>
    </source>
</evidence>
<evidence type="ECO:0000313" key="8">
    <source>
        <dbReference type="EMBL" id="ELU42708.1"/>
    </source>
</evidence>
<keyword evidence="3 6" id="KW-0812">Transmembrane</keyword>
<evidence type="ECO:0000256" key="1">
    <source>
        <dbReference type="ARBA" id="ARBA00004141"/>
    </source>
</evidence>
<accession>L8X101</accession>
<proteinExistence type="inferred from homology"/>
<feature type="transmembrane region" description="Helical" evidence="6">
    <location>
        <begin position="148"/>
        <end position="168"/>
    </location>
</feature>
<keyword evidence="9" id="KW-1185">Reference proteome</keyword>
<protein>
    <recommendedName>
        <fullName evidence="6">Protein YIP</fullName>
    </recommendedName>
</protein>
<gene>
    <name evidence="8" type="ORF">AG1IA_03267</name>
</gene>
<dbReference type="HOGENOM" id="CLU_074741_3_1_1"/>
<comment type="subcellular location">
    <subcellularLocation>
        <location evidence="6">Golgi apparatus membrane</location>
        <topology evidence="6">Multi-pass membrane protein</topology>
    </subcellularLocation>
    <subcellularLocation>
        <location evidence="1">Membrane</location>
        <topology evidence="1">Multi-pass membrane protein</topology>
    </subcellularLocation>
</comment>
<feature type="transmembrane region" description="Helical" evidence="6">
    <location>
        <begin position="206"/>
        <end position="228"/>
    </location>
</feature>
<reference evidence="8 9" key="1">
    <citation type="journal article" date="2013" name="Nat. Commun.">
        <title>The evolution and pathogenic mechanisms of the rice sheath blight pathogen.</title>
        <authorList>
            <person name="Zheng A."/>
            <person name="Lin R."/>
            <person name="Xu L."/>
            <person name="Qin P."/>
            <person name="Tang C."/>
            <person name="Ai P."/>
            <person name="Zhang D."/>
            <person name="Liu Y."/>
            <person name="Sun Z."/>
            <person name="Feng H."/>
            <person name="Wang Y."/>
            <person name="Chen Y."/>
            <person name="Liang X."/>
            <person name="Fu R."/>
            <person name="Li Q."/>
            <person name="Zhang J."/>
            <person name="Yu X."/>
            <person name="Xie Z."/>
            <person name="Ding L."/>
            <person name="Guan P."/>
            <person name="Tang J."/>
            <person name="Liang Y."/>
            <person name="Wang S."/>
            <person name="Deng Q."/>
            <person name="Li S."/>
            <person name="Zhu J."/>
            <person name="Wang L."/>
            <person name="Liu H."/>
            <person name="Li P."/>
        </authorList>
    </citation>
    <scope>NUCLEOTIDE SEQUENCE [LARGE SCALE GENOMIC DNA]</scope>
    <source>
        <strain evidence="9">AG-1 IA</strain>
    </source>
</reference>
<keyword evidence="4 6" id="KW-1133">Transmembrane helix</keyword>
<dbReference type="InterPro" id="IPR006977">
    <property type="entry name" value="Yip1_dom"/>
</dbReference>
<comment type="similarity">
    <text evidence="2 6">Belongs to the YIP1 family.</text>
</comment>
<evidence type="ECO:0000256" key="3">
    <source>
        <dbReference type="ARBA" id="ARBA00022692"/>
    </source>
</evidence>
<comment type="caution">
    <text evidence="8">The sequence shown here is derived from an EMBL/GenBank/DDBJ whole genome shotgun (WGS) entry which is preliminary data.</text>
</comment>
<keyword evidence="5 6" id="KW-0472">Membrane</keyword>
<dbReference type="OMA" id="HIRAKSM"/>
<dbReference type="InterPro" id="IPR045231">
    <property type="entry name" value="Yip1/4-like"/>
</dbReference>
<dbReference type="PANTHER" id="PTHR21236">
    <property type="entry name" value="GOLGI MEMBRANE PROTEIN YIP1"/>
    <property type="match status" value="1"/>
</dbReference>
<feature type="transmembrane region" description="Helical" evidence="6">
    <location>
        <begin position="180"/>
        <end position="200"/>
    </location>
</feature>
<dbReference type="GO" id="GO:0006888">
    <property type="term" value="P:endoplasmic reticulum to Golgi vesicle-mediated transport"/>
    <property type="evidence" value="ECO:0007669"/>
    <property type="project" value="InterPro"/>
</dbReference>
<feature type="transmembrane region" description="Helical" evidence="6">
    <location>
        <begin position="122"/>
        <end position="142"/>
    </location>
</feature>
<evidence type="ECO:0000313" key="9">
    <source>
        <dbReference type="Proteomes" id="UP000011668"/>
    </source>
</evidence>